<feature type="transmembrane region" description="Helical" evidence="7">
    <location>
        <begin position="20"/>
        <end position="40"/>
    </location>
</feature>
<evidence type="ECO:0000313" key="9">
    <source>
        <dbReference type="Proteomes" id="UP000053617"/>
    </source>
</evidence>
<dbReference type="AlphaFoldDB" id="A0A0D2IT37"/>
<gene>
    <name evidence="8" type="ORF">Z518_00273</name>
</gene>
<keyword evidence="2 5" id="KW-0479">Metal-binding</keyword>
<dbReference type="GO" id="GO:0004497">
    <property type="term" value="F:monooxygenase activity"/>
    <property type="evidence" value="ECO:0007669"/>
    <property type="project" value="UniProtKB-KW"/>
</dbReference>
<dbReference type="VEuPathDB" id="FungiDB:Z518_00273"/>
<evidence type="ECO:0000256" key="5">
    <source>
        <dbReference type="PIRSR" id="PIRSR602401-1"/>
    </source>
</evidence>
<dbReference type="PRINTS" id="PR00463">
    <property type="entry name" value="EP450I"/>
</dbReference>
<dbReference type="HOGENOM" id="CLU_756824_0_0_1"/>
<evidence type="ECO:0000256" key="1">
    <source>
        <dbReference type="ARBA" id="ARBA00001971"/>
    </source>
</evidence>
<keyword evidence="3 6" id="KW-0560">Oxidoreductase</keyword>
<keyword evidence="7" id="KW-0472">Membrane</keyword>
<dbReference type="GO" id="GO:0016705">
    <property type="term" value="F:oxidoreductase activity, acting on paired donors, with incorporation or reduction of molecular oxygen"/>
    <property type="evidence" value="ECO:0007669"/>
    <property type="project" value="InterPro"/>
</dbReference>
<proteinExistence type="inferred from homology"/>
<sequence length="366" mass="42473">MAAITFHLVAGKIEILQIPFLTPIALFAWALYCAFYAYFLSPIRHIPGPFWSRVTPIPLRIATFRNKRYEYAHELLKKYGPIVVLAPDQVHTNDDMAMKIIYDRNSPKTSFYKDAGRYKGVHMILGMIEHSSAVSIRSNLLQCFQNKNLSSLSDSMESHINAFVKLLYQRAERNESTLDGIFWLRLLTLDTVTDILWGDKHDLLTNSGGDNSGLLTKFHQFSRFMALRGFLSGFEFWVRTCGTKHYKDMRRGWYEVDMYARRVLEKWEAGETKSHSRDATEAMKRNWIPFSYGSRSCPGQNLGMTELKYFLAAILRHFRCQIPDGMHDSQIELRDPFTATVWERASEKEPWRSEVLLKFVPQTEAL</sequence>
<dbReference type="InterPro" id="IPR036396">
    <property type="entry name" value="Cyt_P450_sf"/>
</dbReference>
<keyword evidence="6" id="KW-0503">Monooxygenase</keyword>
<dbReference type="Gene3D" id="1.10.630.10">
    <property type="entry name" value="Cytochrome P450"/>
    <property type="match status" value="2"/>
</dbReference>
<feature type="binding site" description="axial binding residue" evidence="5">
    <location>
        <position position="297"/>
    </location>
    <ligand>
        <name>heme</name>
        <dbReference type="ChEBI" id="CHEBI:30413"/>
    </ligand>
    <ligandPart>
        <name>Fe</name>
        <dbReference type="ChEBI" id="CHEBI:18248"/>
    </ligandPart>
</feature>
<keyword evidence="9" id="KW-1185">Reference proteome</keyword>
<reference evidence="8 9" key="1">
    <citation type="submission" date="2015-01" db="EMBL/GenBank/DDBJ databases">
        <title>The Genome Sequence of Rhinocladiella mackenzie CBS 650.93.</title>
        <authorList>
            <consortium name="The Broad Institute Genomics Platform"/>
            <person name="Cuomo C."/>
            <person name="de Hoog S."/>
            <person name="Gorbushina A."/>
            <person name="Stielow B."/>
            <person name="Teixiera M."/>
            <person name="Abouelleil A."/>
            <person name="Chapman S.B."/>
            <person name="Priest M."/>
            <person name="Young S.K."/>
            <person name="Wortman J."/>
            <person name="Nusbaum C."/>
            <person name="Birren B."/>
        </authorList>
    </citation>
    <scope>NUCLEOTIDE SEQUENCE [LARGE SCALE GENOMIC DNA]</scope>
    <source>
        <strain evidence="8 9">CBS 650.93</strain>
    </source>
</reference>
<dbReference type="STRING" id="1442369.A0A0D2IT37"/>
<organism evidence="8 9">
    <name type="scientific">Rhinocladiella mackenziei CBS 650.93</name>
    <dbReference type="NCBI Taxonomy" id="1442369"/>
    <lineage>
        <taxon>Eukaryota</taxon>
        <taxon>Fungi</taxon>
        <taxon>Dikarya</taxon>
        <taxon>Ascomycota</taxon>
        <taxon>Pezizomycotina</taxon>
        <taxon>Eurotiomycetes</taxon>
        <taxon>Chaetothyriomycetidae</taxon>
        <taxon>Chaetothyriales</taxon>
        <taxon>Herpotrichiellaceae</taxon>
        <taxon>Rhinocladiella</taxon>
    </lineage>
</organism>
<dbReference type="Pfam" id="PF00067">
    <property type="entry name" value="p450"/>
    <property type="match status" value="2"/>
</dbReference>
<dbReference type="SUPFAM" id="SSF48264">
    <property type="entry name" value="Cytochrome P450"/>
    <property type="match status" value="1"/>
</dbReference>
<evidence type="ECO:0000256" key="4">
    <source>
        <dbReference type="ARBA" id="ARBA00023004"/>
    </source>
</evidence>
<evidence type="ECO:0008006" key="10">
    <source>
        <dbReference type="Google" id="ProtNLM"/>
    </source>
</evidence>
<evidence type="ECO:0000256" key="6">
    <source>
        <dbReference type="RuleBase" id="RU000461"/>
    </source>
</evidence>
<comment type="cofactor">
    <cofactor evidence="1 5">
        <name>heme</name>
        <dbReference type="ChEBI" id="CHEBI:30413"/>
    </cofactor>
</comment>
<keyword evidence="7" id="KW-1133">Transmembrane helix</keyword>
<dbReference type="RefSeq" id="XP_013276330.1">
    <property type="nucleotide sequence ID" value="XM_013420876.1"/>
</dbReference>
<protein>
    <recommendedName>
        <fullName evidence="10">Cytochrome P450 monooxygenase</fullName>
    </recommendedName>
</protein>
<dbReference type="PANTHER" id="PTHR24305">
    <property type="entry name" value="CYTOCHROME P450"/>
    <property type="match status" value="1"/>
</dbReference>
<evidence type="ECO:0000313" key="8">
    <source>
        <dbReference type="EMBL" id="KIX09194.1"/>
    </source>
</evidence>
<dbReference type="InterPro" id="IPR001128">
    <property type="entry name" value="Cyt_P450"/>
</dbReference>
<accession>A0A0D2IT37</accession>
<dbReference type="InterPro" id="IPR050121">
    <property type="entry name" value="Cytochrome_P450_monoxygenase"/>
</dbReference>
<dbReference type="GO" id="GO:0044550">
    <property type="term" value="P:secondary metabolite biosynthetic process"/>
    <property type="evidence" value="ECO:0007669"/>
    <property type="project" value="UniProtKB-ARBA"/>
</dbReference>
<dbReference type="GO" id="GO:0005506">
    <property type="term" value="F:iron ion binding"/>
    <property type="evidence" value="ECO:0007669"/>
    <property type="project" value="InterPro"/>
</dbReference>
<dbReference type="InterPro" id="IPR017972">
    <property type="entry name" value="Cyt_P450_CS"/>
</dbReference>
<dbReference type="GeneID" id="25288344"/>
<name>A0A0D2IT37_9EURO</name>
<dbReference type="PANTHER" id="PTHR24305:SF235">
    <property type="entry name" value="CYTOCHROME P450 MONOOXYGENASE APDB-RELATED"/>
    <property type="match status" value="1"/>
</dbReference>
<dbReference type="PROSITE" id="PS00086">
    <property type="entry name" value="CYTOCHROME_P450"/>
    <property type="match status" value="1"/>
</dbReference>
<keyword evidence="5 6" id="KW-0349">Heme</keyword>
<keyword evidence="4 5" id="KW-0408">Iron</keyword>
<comment type="similarity">
    <text evidence="6">Belongs to the cytochrome P450 family.</text>
</comment>
<dbReference type="GO" id="GO:0020037">
    <property type="term" value="F:heme binding"/>
    <property type="evidence" value="ECO:0007669"/>
    <property type="project" value="InterPro"/>
</dbReference>
<evidence type="ECO:0000256" key="3">
    <source>
        <dbReference type="ARBA" id="ARBA00023002"/>
    </source>
</evidence>
<dbReference type="EMBL" id="KN847475">
    <property type="protein sequence ID" value="KIX09194.1"/>
    <property type="molecule type" value="Genomic_DNA"/>
</dbReference>
<dbReference type="Proteomes" id="UP000053617">
    <property type="component" value="Unassembled WGS sequence"/>
</dbReference>
<dbReference type="OrthoDB" id="1470350at2759"/>
<evidence type="ECO:0000256" key="7">
    <source>
        <dbReference type="SAM" id="Phobius"/>
    </source>
</evidence>
<evidence type="ECO:0000256" key="2">
    <source>
        <dbReference type="ARBA" id="ARBA00022723"/>
    </source>
</evidence>
<dbReference type="InterPro" id="IPR002401">
    <property type="entry name" value="Cyt_P450_E_grp-I"/>
</dbReference>
<keyword evidence="7" id="KW-0812">Transmembrane</keyword>